<reference evidence="10" key="1">
    <citation type="submission" date="2007-11" db="EMBL/GenBank/DDBJ databases">
        <authorList>
            <consortium name="NIH - Xenopus Gene Collection (XGC) project"/>
        </authorList>
    </citation>
    <scope>NUCLEOTIDE SEQUENCE [LARGE SCALE MRNA]</scope>
    <source>
        <strain evidence="10">TGA IC</strain>
        <tissue evidence="10">Testes</tissue>
    </source>
</reference>
<dbReference type="AlphaFoldDB" id="A9JTJ8"/>
<evidence type="ECO:0000256" key="6">
    <source>
        <dbReference type="ARBA" id="ARBA00023054"/>
    </source>
</evidence>
<evidence type="ECO:0000256" key="3">
    <source>
        <dbReference type="ARBA" id="ARBA00018408"/>
    </source>
</evidence>
<keyword evidence="5" id="KW-0802">TPR repeat</keyword>
<dbReference type="PANTHER" id="PTHR14594:SF1">
    <property type="entry name" value="CENTROSOMAL PROTEIN OF 70 KDA"/>
    <property type="match status" value="1"/>
</dbReference>
<dbReference type="GO" id="GO:0043015">
    <property type="term" value="F:gamma-tubulin binding"/>
    <property type="evidence" value="ECO:0007669"/>
    <property type="project" value="InterPro"/>
</dbReference>
<proteinExistence type="evidence at transcript level"/>
<evidence type="ECO:0000256" key="1">
    <source>
        <dbReference type="ARBA" id="ARBA00004300"/>
    </source>
</evidence>
<sequence length="637" mass="72020">MAEHPPASEEDPLKEVLSQWENINRILKRHGCSPVSVSKAPDKGSLSGAVLLDHQASLAVTSALTSLVQDTERRQNLIHGLIQSNNQLKEDARQQQGRAARQEQRATDLQNILDSVKAKIRDLEDDFISKTRQQQNQVAELLKEKQAANEQCQKQQEKLGQLEEKVGQLKEQLSRAQSAEEKRGAAQRKTFLQLLSRLPRNNNGTDQQILDIIGGYEGQVTQLQKELRKYKMADVEVSVRGRKYSQEPLNLDTTPNYRALLKSYQEQMRDAKEKREQLLRDICNLQRELEARPAPRELKLYKQQVRKLEKLLRQNNISFRGTMREKNERKAPVPPSTRVEDVDQLPTDECRRYLQEICRELGVRDLRDLVPVSSAKVREAETCAKLHRILSGIRSLLSSPQAPQLLYKGSSRGPGSSAIDSREESDFLHLLPTIEMWAGQLLSLKELYWSLHNLSEKVLPHPLPSPVPGGPASVRVEDLQLLLDSMIEDVESQKQAPGSLSPHTLLALVSHFQKLFDAPSLSGVYPRMNEVYSRLGELSNMMKSLCCLLGIDGVASSSAVVNGVWRLCRDHEGGDSRKLQQILGTLDIDSVINKIQEHEEFFPAFEGLIKALLNLLEIDQLDEILPEVRRLKAQVAH</sequence>
<evidence type="ECO:0000256" key="8">
    <source>
        <dbReference type="ARBA" id="ARBA00025273"/>
    </source>
</evidence>
<organism evidence="10">
    <name type="scientific">Xenopus tropicalis</name>
    <name type="common">Western clawed frog</name>
    <name type="synonym">Silurana tropicalis</name>
    <dbReference type="NCBI Taxonomy" id="8364"/>
    <lineage>
        <taxon>Eukaryota</taxon>
        <taxon>Metazoa</taxon>
        <taxon>Chordata</taxon>
        <taxon>Craniata</taxon>
        <taxon>Vertebrata</taxon>
        <taxon>Euteleostomi</taxon>
        <taxon>Amphibia</taxon>
        <taxon>Batrachia</taxon>
        <taxon>Anura</taxon>
        <taxon>Pipoidea</taxon>
        <taxon>Pipidae</taxon>
        <taxon>Xenopodinae</taxon>
        <taxon>Xenopus</taxon>
        <taxon>Silurana</taxon>
    </lineage>
</organism>
<dbReference type="GO" id="GO:0070507">
    <property type="term" value="P:regulation of microtubule cytoskeleton organization"/>
    <property type="evidence" value="ECO:0007669"/>
    <property type="project" value="InterPro"/>
</dbReference>
<evidence type="ECO:0000256" key="7">
    <source>
        <dbReference type="ARBA" id="ARBA00023212"/>
    </source>
</evidence>
<name>A9JTJ8_XENTR</name>
<keyword evidence="6 9" id="KW-0175">Coiled coil</keyword>
<dbReference type="GO" id="GO:0005813">
    <property type="term" value="C:centrosome"/>
    <property type="evidence" value="ECO:0007669"/>
    <property type="project" value="UniProtKB-SubCell"/>
</dbReference>
<comment type="function">
    <text evidence="8">Plays a role in the organization of both preexisting and nascent microtubules in interphase cells. During mitosis, required for the organization and orientation of the mitotic spindle.</text>
</comment>
<evidence type="ECO:0000313" key="10">
    <source>
        <dbReference type="EMBL" id="AAI55371.1"/>
    </source>
</evidence>
<keyword evidence="7" id="KW-0206">Cytoskeleton</keyword>
<comment type="subcellular location">
    <subcellularLocation>
        <location evidence="1">Cytoplasm</location>
        <location evidence="1">Cytoskeleton</location>
        <location evidence="1">Microtubule organizing center</location>
        <location evidence="1">Centrosome</location>
    </subcellularLocation>
</comment>
<evidence type="ECO:0000256" key="4">
    <source>
        <dbReference type="ARBA" id="ARBA00022490"/>
    </source>
</evidence>
<gene>
    <name evidence="10" type="primary">LOC733900</name>
</gene>
<evidence type="ECO:0000256" key="5">
    <source>
        <dbReference type="ARBA" id="ARBA00022803"/>
    </source>
</evidence>
<accession>A9JTJ8</accession>
<dbReference type="GO" id="GO:0060271">
    <property type="term" value="P:cilium assembly"/>
    <property type="evidence" value="ECO:0007669"/>
    <property type="project" value="InterPro"/>
</dbReference>
<dbReference type="PANTHER" id="PTHR14594">
    <property type="entry name" value="CENTROSOMAL PROTEIN OF 70 KDA"/>
    <property type="match status" value="1"/>
</dbReference>
<feature type="coiled-coil region" evidence="9">
    <location>
        <begin position="85"/>
        <end position="189"/>
    </location>
</feature>
<protein>
    <recommendedName>
        <fullName evidence="3">Centrosomal protein of 70 kDa</fullName>
    </recommendedName>
</protein>
<dbReference type="InterPro" id="IPR037692">
    <property type="entry name" value="CEP70"/>
</dbReference>
<keyword evidence="4" id="KW-0963">Cytoplasm</keyword>
<dbReference type="EMBL" id="BC155370">
    <property type="protein sequence ID" value="AAI55371.1"/>
    <property type="molecule type" value="mRNA"/>
</dbReference>
<comment type="subunit">
    <text evidence="2">Directly interacts with tubulin-gamma; this interaction determines centrosomal localization.</text>
</comment>
<evidence type="ECO:0000256" key="2">
    <source>
        <dbReference type="ARBA" id="ARBA00011832"/>
    </source>
</evidence>
<feature type="coiled-coil region" evidence="9">
    <location>
        <begin position="261"/>
        <end position="288"/>
    </location>
</feature>
<evidence type="ECO:0000256" key="9">
    <source>
        <dbReference type="SAM" id="Coils"/>
    </source>
</evidence>